<evidence type="ECO:0000259" key="9">
    <source>
        <dbReference type="PROSITE" id="PS50089"/>
    </source>
</evidence>
<evidence type="ECO:0000256" key="4">
    <source>
        <dbReference type="ARBA" id="ARBA00022833"/>
    </source>
</evidence>
<feature type="domain" description="B30.2/SPRY" evidence="11">
    <location>
        <begin position="384"/>
        <end position="578"/>
    </location>
</feature>
<dbReference type="Pfam" id="PF00643">
    <property type="entry name" value="zf-B_box"/>
    <property type="match status" value="1"/>
</dbReference>
<dbReference type="Proteomes" id="UP000504632">
    <property type="component" value="Chromosome 6"/>
</dbReference>
<dbReference type="PANTHER" id="PTHR25465:SF14">
    <property type="entry name" value="E3 UBIQUITIN-PROTEIN LIGASE TRIM65"/>
    <property type="match status" value="1"/>
</dbReference>
<dbReference type="PROSITE" id="PS50119">
    <property type="entry name" value="ZF_BBOX"/>
    <property type="match status" value="1"/>
</dbReference>
<sequence length="578" mass="64514">MATWPPEEFVCSVCLEVLRDPATLPCGHTYCLLCIQKHWDQGTSKGECYCPQCRQVFNPRPTLARSTVLMEAMEKLRVRGNDRPPSPVYLTVTPSPPVSVPLGPPPVPVRPDLAGGAEGSTSEQCSLYPQLPVSSTKLCPLHQQVLELYCCNDKEHVCDDCSLLGHKGHQVVRPEEEKAEKQQELVQMQATIQKSIQDREKIIQLLPQATQAYKNSMQELQRENRELFAELVKSLALMGTQVEELLNVHEVSACTRAEGHSHGLRQEITQLRRQEEMLKGVAGMEDSISFLNAFFGIAPIGQVGGSDWGSPYPVSVIPGVRAAMGEFREGLQNFCRAHLANMFRAVNDATPAAVPSDQASAAESASLSPQTPKAQTSQSSVQVRSKQPLEPKTREEMLKFRFEPTLDGKTAFRQIKLSDGDRKATFRAENQNYPENPERFLFWRQILCLEPLAGSPYYWEVEWTGQKVTVGVTYKDIARTPSDDSSRLGHNEQSWTLYWTGSVFSFWHAGKETQLSGPKARRIGVYLDQQEGVLAFYRVSHGHADLIHSICTDFTGALFPGFRFWSGVGSTITICQLD</sequence>
<dbReference type="GO" id="GO:0005737">
    <property type="term" value="C:cytoplasm"/>
    <property type="evidence" value="ECO:0007669"/>
    <property type="project" value="UniProtKB-ARBA"/>
</dbReference>
<keyword evidence="5" id="KW-0391">Immunity</keyword>
<proteinExistence type="predicted"/>
<keyword evidence="2" id="KW-0479">Metal-binding</keyword>
<reference evidence="13" key="1">
    <citation type="submission" date="2025-08" db="UniProtKB">
        <authorList>
            <consortium name="RefSeq"/>
        </authorList>
    </citation>
    <scope>IDENTIFICATION</scope>
</reference>
<dbReference type="PROSITE" id="PS50188">
    <property type="entry name" value="B302_SPRY"/>
    <property type="match status" value="1"/>
</dbReference>
<accession>A0A6J2VRV3</accession>
<dbReference type="SUPFAM" id="SSF57850">
    <property type="entry name" value="RING/U-box"/>
    <property type="match status" value="1"/>
</dbReference>
<evidence type="ECO:0000256" key="8">
    <source>
        <dbReference type="SAM" id="MobiDB-lite"/>
    </source>
</evidence>
<dbReference type="InterPro" id="IPR000315">
    <property type="entry name" value="Znf_B-box"/>
</dbReference>
<protein>
    <submittedName>
        <fullName evidence="13">FinTRIM family, member 86</fullName>
    </submittedName>
</protein>
<dbReference type="Gene3D" id="2.60.120.920">
    <property type="match status" value="1"/>
</dbReference>
<dbReference type="Pfam" id="PF00622">
    <property type="entry name" value="SPRY"/>
    <property type="match status" value="1"/>
</dbReference>
<dbReference type="InterPro" id="IPR043136">
    <property type="entry name" value="B30.2/SPRY_sf"/>
</dbReference>
<keyword evidence="1" id="KW-0399">Innate immunity</keyword>
<evidence type="ECO:0000256" key="3">
    <source>
        <dbReference type="ARBA" id="ARBA00022771"/>
    </source>
</evidence>
<dbReference type="PANTHER" id="PTHR25465">
    <property type="entry name" value="B-BOX DOMAIN CONTAINING"/>
    <property type="match status" value="1"/>
</dbReference>
<feature type="compositionally biased region" description="Polar residues" evidence="8">
    <location>
        <begin position="357"/>
        <end position="385"/>
    </location>
</feature>
<dbReference type="InterPro" id="IPR001841">
    <property type="entry name" value="Znf_RING"/>
</dbReference>
<dbReference type="InterPro" id="IPR006574">
    <property type="entry name" value="PRY"/>
</dbReference>
<dbReference type="InterPro" id="IPR051051">
    <property type="entry name" value="E3_ubiq-ligase_TRIM/RNF"/>
</dbReference>
<dbReference type="InterPro" id="IPR001870">
    <property type="entry name" value="B30.2/SPRY"/>
</dbReference>
<evidence type="ECO:0000259" key="11">
    <source>
        <dbReference type="PROSITE" id="PS50188"/>
    </source>
</evidence>
<dbReference type="CDD" id="cd19769">
    <property type="entry name" value="Bbox2_TRIM16-like"/>
    <property type="match status" value="1"/>
</dbReference>
<evidence type="ECO:0000256" key="7">
    <source>
        <dbReference type="SAM" id="Coils"/>
    </source>
</evidence>
<dbReference type="SMART" id="SM00449">
    <property type="entry name" value="SPRY"/>
    <property type="match status" value="1"/>
</dbReference>
<dbReference type="OrthoDB" id="6270329at2759"/>
<dbReference type="PROSITE" id="PS00518">
    <property type="entry name" value="ZF_RING_1"/>
    <property type="match status" value="1"/>
</dbReference>
<dbReference type="GeneID" id="115815073"/>
<keyword evidence="7" id="KW-0175">Coiled coil</keyword>
<dbReference type="Gene3D" id="3.30.40.10">
    <property type="entry name" value="Zinc/RING finger domain, C3HC4 (zinc finger)"/>
    <property type="match status" value="1"/>
</dbReference>
<dbReference type="SMART" id="SM00589">
    <property type="entry name" value="PRY"/>
    <property type="match status" value="1"/>
</dbReference>
<dbReference type="InterPro" id="IPR027370">
    <property type="entry name" value="Znf-RING_euk"/>
</dbReference>
<dbReference type="GO" id="GO:0045087">
    <property type="term" value="P:innate immune response"/>
    <property type="evidence" value="ECO:0007669"/>
    <property type="project" value="UniProtKB-KW"/>
</dbReference>
<dbReference type="Pfam" id="PF13445">
    <property type="entry name" value="zf-RING_UBOX"/>
    <property type="match status" value="1"/>
</dbReference>
<dbReference type="InterPro" id="IPR058030">
    <property type="entry name" value="TRIM8/14/16/25/29/45/65_CC"/>
</dbReference>
<dbReference type="InterPro" id="IPR003879">
    <property type="entry name" value="Butyrophylin_SPRY"/>
</dbReference>
<evidence type="ECO:0000256" key="2">
    <source>
        <dbReference type="ARBA" id="ARBA00022723"/>
    </source>
</evidence>
<organism evidence="12 13">
    <name type="scientific">Chanos chanos</name>
    <name type="common">Milkfish</name>
    <name type="synonym">Mugil chanos</name>
    <dbReference type="NCBI Taxonomy" id="29144"/>
    <lineage>
        <taxon>Eukaryota</taxon>
        <taxon>Metazoa</taxon>
        <taxon>Chordata</taxon>
        <taxon>Craniata</taxon>
        <taxon>Vertebrata</taxon>
        <taxon>Euteleostomi</taxon>
        <taxon>Actinopterygii</taxon>
        <taxon>Neopterygii</taxon>
        <taxon>Teleostei</taxon>
        <taxon>Ostariophysi</taxon>
        <taxon>Gonorynchiformes</taxon>
        <taxon>Chanidae</taxon>
        <taxon>Chanos</taxon>
    </lineage>
</organism>
<dbReference type="PRINTS" id="PR01407">
    <property type="entry name" value="BUTYPHLNCDUF"/>
</dbReference>
<feature type="coiled-coil region" evidence="7">
    <location>
        <begin position="178"/>
        <end position="237"/>
    </location>
</feature>
<dbReference type="InterPro" id="IPR003877">
    <property type="entry name" value="SPRY_dom"/>
</dbReference>
<dbReference type="InterPro" id="IPR017907">
    <property type="entry name" value="Znf_RING_CS"/>
</dbReference>
<feature type="region of interest" description="Disordered" evidence="8">
    <location>
        <begin position="354"/>
        <end position="393"/>
    </location>
</feature>
<dbReference type="Gene3D" id="3.30.160.60">
    <property type="entry name" value="Classic Zinc Finger"/>
    <property type="match status" value="1"/>
</dbReference>
<dbReference type="SMART" id="SM00184">
    <property type="entry name" value="RING"/>
    <property type="match status" value="1"/>
</dbReference>
<evidence type="ECO:0000313" key="13">
    <source>
        <dbReference type="RefSeq" id="XP_030633901.1"/>
    </source>
</evidence>
<dbReference type="Pfam" id="PF25600">
    <property type="entry name" value="TRIM_CC"/>
    <property type="match status" value="1"/>
</dbReference>
<gene>
    <name evidence="13" type="primary">ftr86</name>
</gene>
<keyword evidence="12" id="KW-1185">Reference proteome</keyword>
<dbReference type="InParanoid" id="A0A6J2VRV3"/>
<dbReference type="SUPFAM" id="SSF49899">
    <property type="entry name" value="Concanavalin A-like lectins/glucanases"/>
    <property type="match status" value="1"/>
</dbReference>
<dbReference type="SUPFAM" id="SSF57845">
    <property type="entry name" value="B-box zinc-binding domain"/>
    <property type="match status" value="1"/>
</dbReference>
<keyword evidence="3 6" id="KW-0863">Zinc-finger</keyword>
<dbReference type="InterPro" id="IPR013083">
    <property type="entry name" value="Znf_RING/FYVE/PHD"/>
</dbReference>
<dbReference type="Pfam" id="PF13765">
    <property type="entry name" value="PRY"/>
    <property type="match status" value="1"/>
</dbReference>
<dbReference type="InterPro" id="IPR013320">
    <property type="entry name" value="ConA-like_dom_sf"/>
</dbReference>
<name>A0A6J2VRV3_CHACN</name>
<evidence type="ECO:0000256" key="6">
    <source>
        <dbReference type="PROSITE-ProRule" id="PRU00024"/>
    </source>
</evidence>
<evidence type="ECO:0000313" key="12">
    <source>
        <dbReference type="Proteomes" id="UP000504632"/>
    </source>
</evidence>
<dbReference type="PROSITE" id="PS50089">
    <property type="entry name" value="ZF_RING_2"/>
    <property type="match status" value="1"/>
</dbReference>
<feature type="domain" description="B box-type" evidence="10">
    <location>
        <begin position="134"/>
        <end position="174"/>
    </location>
</feature>
<dbReference type="RefSeq" id="XP_030633901.1">
    <property type="nucleotide sequence ID" value="XM_030778041.1"/>
</dbReference>
<dbReference type="GO" id="GO:0008270">
    <property type="term" value="F:zinc ion binding"/>
    <property type="evidence" value="ECO:0007669"/>
    <property type="project" value="UniProtKB-KW"/>
</dbReference>
<evidence type="ECO:0000259" key="10">
    <source>
        <dbReference type="PROSITE" id="PS50119"/>
    </source>
</evidence>
<evidence type="ECO:0000256" key="5">
    <source>
        <dbReference type="ARBA" id="ARBA00022859"/>
    </source>
</evidence>
<dbReference type="CTD" id="767638"/>
<keyword evidence="4" id="KW-0862">Zinc</keyword>
<evidence type="ECO:0000256" key="1">
    <source>
        <dbReference type="ARBA" id="ARBA00022588"/>
    </source>
</evidence>
<dbReference type="AlphaFoldDB" id="A0A6J2VRV3"/>
<dbReference type="SMART" id="SM00336">
    <property type="entry name" value="BBOX"/>
    <property type="match status" value="1"/>
</dbReference>
<feature type="domain" description="RING-type" evidence="9">
    <location>
        <begin position="11"/>
        <end position="54"/>
    </location>
</feature>